<dbReference type="EMBL" id="CP073720">
    <property type="protein sequence ID" value="UWP79537.1"/>
    <property type="molecule type" value="Genomic_DNA"/>
</dbReference>
<dbReference type="SMART" id="SM00345">
    <property type="entry name" value="HTH_GNTR"/>
    <property type="match status" value="1"/>
</dbReference>
<dbReference type="PRINTS" id="PR00035">
    <property type="entry name" value="HTHGNTR"/>
</dbReference>
<dbReference type="PANTHER" id="PTHR43537:SF5">
    <property type="entry name" value="UXU OPERON TRANSCRIPTIONAL REGULATOR"/>
    <property type="match status" value="1"/>
</dbReference>
<dbReference type="InterPro" id="IPR036390">
    <property type="entry name" value="WH_DNA-bd_sf"/>
</dbReference>
<dbReference type="SUPFAM" id="SSF46785">
    <property type="entry name" value="Winged helix' DNA-binding domain"/>
    <property type="match status" value="1"/>
</dbReference>
<feature type="domain" description="HTH gntR-type" evidence="5">
    <location>
        <begin position="61"/>
        <end position="120"/>
    </location>
</feature>
<sequence length="274" mass="29661">MPHRVDRTTPVAGTSTHHSVPVRASQLGLSRERDLDVHPISLTLRVMEFAKLQRTSAASDAVRSIQEMIVAGKLAPGQRLPPERELSEMLGISRPTLRETIRSLVSMNILESRHGAGTFVASLDTATLLEPLQFVMALNNPLDNRGLAELFEARLVLEPTLAAFAAERATDAQVAELREAVADGDAVRADVTVHRVVAAAAGNALLSTMLETLATLGRFSREFTSAGPGVLRRTSADLDAIVSAIERRDPDGAREAMTTHLNRIAAAARRDRRQ</sequence>
<evidence type="ECO:0000313" key="8">
    <source>
        <dbReference type="Proteomes" id="UP001059617"/>
    </source>
</evidence>
<evidence type="ECO:0000259" key="6">
    <source>
        <dbReference type="SMART" id="SM00895"/>
    </source>
</evidence>
<evidence type="ECO:0000259" key="5">
    <source>
        <dbReference type="SMART" id="SM00345"/>
    </source>
</evidence>
<protein>
    <submittedName>
        <fullName evidence="7">FadR family transcriptional regulator</fullName>
    </submittedName>
</protein>
<dbReference type="InterPro" id="IPR011711">
    <property type="entry name" value="GntR_C"/>
</dbReference>
<dbReference type="Gene3D" id="1.20.120.530">
    <property type="entry name" value="GntR ligand-binding domain-like"/>
    <property type="match status" value="1"/>
</dbReference>
<proteinExistence type="predicted"/>
<organism evidence="7 8">
    <name type="scientific">Dactylosporangium fulvum</name>
    <dbReference type="NCBI Taxonomy" id="53359"/>
    <lineage>
        <taxon>Bacteria</taxon>
        <taxon>Bacillati</taxon>
        <taxon>Actinomycetota</taxon>
        <taxon>Actinomycetes</taxon>
        <taxon>Micromonosporales</taxon>
        <taxon>Micromonosporaceae</taxon>
        <taxon>Dactylosporangium</taxon>
    </lineage>
</organism>
<evidence type="ECO:0000256" key="1">
    <source>
        <dbReference type="ARBA" id="ARBA00023015"/>
    </source>
</evidence>
<evidence type="ECO:0000256" key="3">
    <source>
        <dbReference type="ARBA" id="ARBA00023163"/>
    </source>
</evidence>
<dbReference type="CDD" id="cd07377">
    <property type="entry name" value="WHTH_GntR"/>
    <property type="match status" value="1"/>
</dbReference>
<evidence type="ECO:0000313" key="7">
    <source>
        <dbReference type="EMBL" id="UWP79537.1"/>
    </source>
</evidence>
<evidence type="ECO:0000256" key="2">
    <source>
        <dbReference type="ARBA" id="ARBA00023125"/>
    </source>
</evidence>
<dbReference type="Gene3D" id="1.10.10.10">
    <property type="entry name" value="Winged helix-like DNA-binding domain superfamily/Winged helix DNA-binding domain"/>
    <property type="match status" value="1"/>
</dbReference>
<dbReference type="Proteomes" id="UP001059617">
    <property type="component" value="Chromosome"/>
</dbReference>
<dbReference type="RefSeq" id="WP_259857295.1">
    <property type="nucleotide sequence ID" value="NZ_BAAAST010000072.1"/>
</dbReference>
<dbReference type="InterPro" id="IPR008920">
    <property type="entry name" value="TF_FadR/GntR_C"/>
</dbReference>
<dbReference type="InterPro" id="IPR036388">
    <property type="entry name" value="WH-like_DNA-bd_sf"/>
</dbReference>
<dbReference type="SMART" id="SM00895">
    <property type="entry name" value="FCD"/>
    <property type="match status" value="1"/>
</dbReference>
<keyword evidence="2" id="KW-0238">DNA-binding</keyword>
<feature type="domain" description="GntR C-terminal" evidence="6">
    <location>
        <begin position="149"/>
        <end position="263"/>
    </location>
</feature>
<evidence type="ECO:0000256" key="4">
    <source>
        <dbReference type="SAM" id="MobiDB-lite"/>
    </source>
</evidence>
<keyword evidence="1" id="KW-0805">Transcription regulation</keyword>
<reference evidence="7" key="1">
    <citation type="submission" date="2021-04" db="EMBL/GenBank/DDBJ databases">
        <authorList>
            <person name="Hartkoorn R.C."/>
            <person name="Beaudoing E."/>
            <person name="Hot D."/>
        </authorList>
    </citation>
    <scope>NUCLEOTIDE SEQUENCE</scope>
    <source>
        <strain evidence="7">NRRL B-16292</strain>
    </source>
</reference>
<gene>
    <name evidence="7" type="ORF">Dfulv_30770</name>
</gene>
<dbReference type="SUPFAM" id="SSF48008">
    <property type="entry name" value="GntR ligand-binding domain-like"/>
    <property type="match status" value="1"/>
</dbReference>
<dbReference type="Pfam" id="PF00392">
    <property type="entry name" value="GntR"/>
    <property type="match status" value="1"/>
</dbReference>
<accession>A0ABY5VP76</accession>
<name>A0ABY5VP76_9ACTN</name>
<dbReference type="InterPro" id="IPR000524">
    <property type="entry name" value="Tscrpt_reg_HTH_GntR"/>
</dbReference>
<feature type="region of interest" description="Disordered" evidence="4">
    <location>
        <begin position="1"/>
        <end position="27"/>
    </location>
</feature>
<dbReference type="PANTHER" id="PTHR43537">
    <property type="entry name" value="TRANSCRIPTIONAL REGULATOR, GNTR FAMILY"/>
    <property type="match status" value="1"/>
</dbReference>
<reference evidence="7" key="2">
    <citation type="submission" date="2022-09" db="EMBL/GenBank/DDBJ databases">
        <title>Biosynthetic gene clusters of Dactylosporangioum fulvum.</title>
        <authorList>
            <person name="Caradec T."/>
        </authorList>
    </citation>
    <scope>NUCLEOTIDE SEQUENCE</scope>
    <source>
        <strain evidence="7">NRRL B-16292</strain>
    </source>
</reference>
<dbReference type="Pfam" id="PF07729">
    <property type="entry name" value="FCD"/>
    <property type="match status" value="1"/>
</dbReference>
<keyword evidence="3" id="KW-0804">Transcription</keyword>
<keyword evidence="8" id="KW-1185">Reference proteome</keyword>